<sequence length="251" mass="26570">MRVEVFDATAVRAHVDEVRRVHAECFPGEVADDEPDAAFWDRVTACHDEDAITWFLLFDDDGPAIEAEGSAHEMIFDAKTSPPPPPPAPRPLIGFAAATPYTASLYGMHLGVTRPHRGRGHGAWIMREAQCWAHERGYPKVQATVERASTRLMKYYASLGATVVETGFGGGGGGGGGGEAGSIVRVERVFDEVIATTERDASRAHARALESSAAAAAAGSGAGTRRRRAAGSGAASFAAGAVVAMLLRRRR</sequence>
<dbReference type="KEGG" id="mpp:MICPUCDRAFT_52280"/>
<dbReference type="SUPFAM" id="SSF55729">
    <property type="entry name" value="Acyl-CoA N-acyltransferases (Nat)"/>
    <property type="match status" value="1"/>
</dbReference>
<proteinExistence type="predicted"/>
<name>C1N3S4_MICPC</name>
<dbReference type="Pfam" id="PF00583">
    <property type="entry name" value="Acetyltransf_1"/>
    <property type="match status" value="1"/>
</dbReference>
<evidence type="ECO:0000259" key="1">
    <source>
        <dbReference type="PROSITE" id="PS51186"/>
    </source>
</evidence>
<protein>
    <submittedName>
        <fullName evidence="2">Predicted protein</fullName>
    </submittedName>
</protein>
<feature type="domain" description="N-acetyltransferase" evidence="1">
    <location>
        <begin position="41"/>
        <end position="187"/>
    </location>
</feature>
<dbReference type="InterPro" id="IPR016181">
    <property type="entry name" value="Acyl_CoA_acyltransferase"/>
</dbReference>
<dbReference type="InterPro" id="IPR000182">
    <property type="entry name" value="GNAT_dom"/>
</dbReference>
<organism evidence="3">
    <name type="scientific">Micromonas pusilla (strain CCMP1545)</name>
    <name type="common">Picoplanktonic green alga</name>
    <dbReference type="NCBI Taxonomy" id="564608"/>
    <lineage>
        <taxon>Eukaryota</taxon>
        <taxon>Viridiplantae</taxon>
        <taxon>Chlorophyta</taxon>
        <taxon>Mamiellophyceae</taxon>
        <taxon>Mamiellales</taxon>
        <taxon>Mamiellaceae</taxon>
        <taxon>Micromonas</taxon>
    </lineage>
</organism>
<reference evidence="2 3" key="1">
    <citation type="journal article" date="2009" name="Science">
        <title>Green evolution and dynamic adaptations revealed by genomes of the marine picoeukaryotes Micromonas.</title>
        <authorList>
            <person name="Worden A.Z."/>
            <person name="Lee J.H."/>
            <person name="Mock T."/>
            <person name="Rouze P."/>
            <person name="Simmons M.P."/>
            <person name="Aerts A.L."/>
            <person name="Allen A.E."/>
            <person name="Cuvelier M.L."/>
            <person name="Derelle E."/>
            <person name="Everett M.V."/>
            <person name="Foulon E."/>
            <person name="Grimwood J."/>
            <person name="Gundlach H."/>
            <person name="Henrissat B."/>
            <person name="Napoli C."/>
            <person name="McDonald S.M."/>
            <person name="Parker M.S."/>
            <person name="Rombauts S."/>
            <person name="Salamov A."/>
            <person name="Von Dassow P."/>
            <person name="Badger J.H."/>
            <person name="Coutinho P.M."/>
            <person name="Demir E."/>
            <person name="Dubchak I."/>
            <person name="Gentemann C."/>
            <person name="Eikrem W."/>
            <person name="Gready J.E."/>
            <person name="John U."/>
            <person name="Lanier W."/>
            <person name="Lindquist E.A."/>
            <person name="Lucas S."/>
            <person name="Mayer K.F."/>
            <person name="Moreau H."/>
            <person name="Not F."/>
            <person name="Otillar R."/>
            <person name="Panaud O."/>
            <person name="Pangilinan J."/>
            <person name="Paulsen I."/>
            <person name="Piegu B."/>
            <person name="Poliakov A."/>
            <person name="Robbens S."/>
            <person name="Schmutz J."/>
            <person name="Toulza E."/>
            <person name="Wyss T."/>
            <person name="Zelensky A."/>
            <person name="Zhou K."/>
            <person name="Armbrust E.V."/>
            <person name="Bhattacharya D."/>
            <person name="Goodenough U.W."/>
            <person name="Van de Peer Y."/>
            <person name="Grigoriev I.V."/>
        </authorList>
    </citation>
    <scope>NUCLEOTIDE SEQUENCE [LARGE SCALE GENOMIC DNA]</scope>
    <source>
        <strain evidence="2 3">CCMP1545</strain>
    </source>
</reference>
<dbReference type="Gene3D" id="3.40.630.30">
    <property type="match status" value="1"/>
</dbReference>
<dbReference type="AlphaFoldDB" id="C1N3S4"/>
<dbReference type="GO" id="GO:0016747">
    <property type="term" value="F:acyltransferase activity, transferring groups other than amino-acyl groups"/>
    <property type="evidence" value="ECO:0007669"/>
    <property type="project" value="InterPro"/>
</dbReference>
<keyword evidence="3" id="KW-1185">Reference proteome</keyword>
<dbReference type="eggNOG" id="ENOG502T2QM">
    <property type="taxonomic scope" value="Eukaryota"/>
</dbReference>
<dbReference type="PROSITE" id="PS51186">
    <property type="entry name" value="GNAT"/>
    <property type="match status" value="1"/>
</dbReference>
<evidence type="ECO:0000313" key="3">
    <source>
        <dbReference type="Proteomes" id="UP000001876"/>
    </source>
</evidence>
<dbReference type="CDD" id="cd04301">
    <property type="entry name" value="NAT_SF"/>
    <property type="match status" value="1"/>
</dbReference>
<dbReference type="RefSeq" id="XP_003062665.1">
    <property type="nucleotide sequence ID" value="XM_003062619.1"/>
</dbReference>
<dbReference type="GeneID" id="9687865"/>
<evidence type="ECO:0000313" key="2">
    <source>
        <dbReference type="EMBL" id="EEH53484.1"/>
    </source>
</evidence>
<gene>
    <name evidence="2" type="ORF">MICPUCDRAFT_52280</name>
</gene>
<dbReference type="EMBL" id="GG663746">
    <property type="protein sequence ID" value="EEH53484.1"/>
    <property type="molecule type" value="Genomic_DNA"/>
</dbReference>
<accession>C1N3S4</accession>
<dbReference type="OMA" id="ADSWYGA"/>
<dbReference type="Proteomes" id="UP000001876">
    <property type="component" value="Unassembled WGS sequence"/>
</dbReference>